<dbReference type="PANTHER" id="PTHR43768">
    <property type="entry name" value="TREHALOSE 6-PHOSPHATE PHOSPHATASE"/>
    <property type="match status" value="1"/>
</dbReference>
<evidence type="ECO:0000256" key="3">
    <source>
        <dbReference type="ARBA" id="ARBA00022801"/>
    </source>
</evidence>
<comment type="catalytic activity">
    <reaction evidence="4">
        <text>alpha,alpha-trehalose 6-phosphate + H2O = alpha,alpha-trehalose + phosphate</text>
        <dbReference type="Rhea" id="RHEA:23420"/>
        <dbReference type="ChEBI" id="CHEBI:15377"/>
        <dbReference type="ChEBI" id="CHEBI:16551"/>
        <dbReference type="ChEBI" id="CHEBI:43474"/>
        <dbReference type="ChEBI" id="CHEBI:58429"/>
        <dbReference type="EC" id="3.1.3.12"/>
    </reaction>
</comment>
<comment type="similarity">
    <text evidence="2 4">Belongs to the trehalose phosphatase family.</text>
</comment>
<sequence length="246" mass="25741">MAADRPRPPADLLTGAALFLDFDGTLVELAESPDAVAVDARLRALLHRLSRLLDGRIAIISGRPVDGVHALIGDASLAVAGSHGLEIRWPDGRIDVPERPEGFSRIVTQMQHFANSRPGVIVEEKPFGAALHYRNRPEAMAESHALAAAIAEGDGHYLQHGKMMVEVRLGGADKGSALKTLMEAPEMAGARPVFIGDDVTDEPAMAAAAALGGAGVLVGDARDTAAIYRLPDVAAALAWLDAACPA</sequence>
<comment type="caution">
    <text evidence="5">The sequence shown here is derived from an EMBL/GenBank/DDBJ whole genome shotgun (WGS) entry which is preliminary data.</text>
</comment>
<keyword evidence="6" id="KW-1185">Reference proteome</keyword>
<keyword evidence="4" id="KW-0460">Magnesium</keyword>
<evidence type="ECO:0000313" key="5">
    <source>
        <dbReference type="EMBL" id="RHW19073.1"/>
    </source>
</evidence>
<dbReference type="GO" id="GO:0046872">
    <property type="term" value="F:metal ion binding"/>
    <property type="evidence" value="ECO:0007669"/>
    <property type="project" value="UniProtKB-KW"/>
</dbReference>
<comment type="pathway">
    <text evidence="1 4">Glycan biosynthesis; trehalose biosynthesis.</text>
</comment>
<dbReference type="Gene3D" id="3.40.50.1000">
    <property type="entry name" value="HAD superfamily/HAD-like"/>
    <property type="match status" value="1"/>
</dbReference>
<dbReference type="PANTHER" id="PTHR43768:SF3">
    <property type="entry name" value="TREHALOSE 6-PHOSPHATE PHOSPHATASE"/>
    <property type="match status" value="1"/>
</dbReference>
<dbReference type="Pfam" id="PF02358">
    <property type="entry name" value="Trehalose_PPase"/>
    <property type="match status" value="1"/>
</dbReference>
<dbReference type="GO" id="GO:0005992">
    <property type="term" value="P:trehalose biosynthetic process"/>
    <property type="evidence" value="ECO:0007669"/>
    <property type="project" value="UniProtKB-UniPathway"/>
</dbReference>
<dbReference type="NCBIfam" id="TIGR01484">
    <property type="entry name" value="HAD-SF-IIB"/>
    <property type="match status" value="1"/>
</dbReference>
<name>A0A396RX74_9SPHN</name>
<dbReference type="RefSeq" id="WP_118862581.1">
    <property type="nucleotide sequence ID" value="NZ_QWLV01000001.1"/>
</dbReference>
<dbReference type="EMBL" id="QWLV01000001">
    <property type="protein sequence ID" value="RHW19073.1"/>
    <property type="molecule type" value="Genomic_DNA"/>
</dbReference>
<keyword evidence="3 4" id="KW-0378">Hydrolase</keyword>
<dbReference type="UniPathway" id="UPA00299"/>
<evidence type="ECO:0000256" key="1">
    <source>
        <dbReference type="ARBA" id="ARBA00005199"/>
    </source>
</evidence>
<protein>
    <recommendedName>
        <fullName evidence="4">Trehalose 6-phosphate phosphatase</fullName>
        <ecNumber evidence="4">3.1.3.12</ecNumber>
    </recommendedName>
</protein>
<dbReference type="InterPro" id="IPR023214">
    <property type="entry name" value="HAD_sf"/>
</dbReference>
<dbReference type="OrthoDB" id="9814913at2"/>
<comment type="function">
    <text evidence="4">Removes the phosphate from trehalose 6-phosphate to produce free trehalose.</text>
</comment>
<evidence type="ECO:0000313" key="6">
    <source>
        <dbReference type="Proteomes" id="UP000266693"/>
    </source>
</evidence>
<dbReference type="InterPro" id="IPR044651">
    <property type="entry name" value="OTSB-like"/>
</dbReference>
<evidence type="ECO:0000256" key="4">
    <source>
        <dbReference type="RuleBase" id="RU361117"/>
    </source>
</evidence>
<dbReference type="NCBIfam" id="TIGR00685">
    <property type="entry name" value="T6PP"/>
    <property type="match status" value="1"/>
</dbReference>
<dbReference type="EC" id="3.1.3.12" evidence="4"/>
<dbReference type="GO" id="GO:0004805">
    <property type="term" value="F:trehalose-phosphatase activity"/>
    <property type="evidence" value="ECO:0007669"/>
    <property type="project" value="UniProtKB-EC"/>
</dbReference>
<gene>
    <name evidence="5" type="primary">otsB</name>
    <name evidence="5" type="ORF">D1610_02830</name>
</gene>
<accession>A0A396RX74</accession>
<organism evidence="5 6">
    <name type="scientific">Sphingomonas gilva</name>
    <dbReference type="NCBI Taxonomy" id="2305907"/>
    <lineage>
        <taxon>Bacteria</taxon>
        <taxon>Pseudomonadati</taxon>
        <taxon>Pseudomonadota</taxon>
        <taxon>Alphaproteobacteria</taxon>
        <taxon>Sphingomonadales</taxon>
        <taxon>Sphingomonadaceae</taxon>
        <taxon>Sphingomonas</taxon>
    </lineage>
</organism>
<dbReference type="InterPro" id="IPR006379">
    <property type="entry name" value="HAD-SF_hydro_IIB"/>
</dbReference>
<reference evidence="5 6" key="1">
    <citation type="submission" date="2018-08" db="EMBL/GenBank/DDBJ databases">
        <title>The multiple taxonomic identification of Sphingomonas gilva.</title>
        <authorList>
            <person name="Zhu D."/>
            <person name="Zheng S."/>
        </authorList>
    </citation>
    <scope>NUCLEOTIDE SEQUENCE [LARGE SCALE GENOMIC DNA]</scope>
    <source>
        <strain evidence="5 6">ZDH117</strain>
    </source>
</reference>
<dbReference type="Proteomes" id="UP000266693">
    <property type="component" value="Unassembled WGS sequence"/>
</dbReference>
<proteinExistence type="inferred from homology"/>
<keyword evidence="4" id="KW-0479">Metal-binding</keyword>
<evidence type="ECO:0000256" key="2">
    <source>
        <dbReference type="ARBA" id="ARBA00008770"/>
    </source>
</evidence>
<dbReference type="AlphaFoldDB" id="A0A396RX74"/>
<comment type="cofactor">
    <cofactor evidence="4">
        <name>Mg(2+)</name>
        <dbReference type="ChEBI" id="CHEBI:18420"/>
    </cofactor>
</comment>
<dbReference type="SUPFAM" id="SSF56784">
    <property type="entry name" value="HAD-like"/>
    <property type="match status" value="1"/>
</dbReference>
<dbReference type="InterPro" id="IPR003337">
    <property type="entry name" value="Trehalose_PPase"/>
</dbReference>
<dbReference type="Gene3D" id="3.30.70.1020">
    <property type="entry name" value="Trehalose-6-phosphate phosphatase related protein, domain 2"/>
    <property type="match status" value="1"/>
</dbReference>
<dbReference type="InterPro" id="IPR036412">
    <property type="entry name" value="HAD-like_sf"/>
</dbReference>